<dbReference type="Pfam" id="PF03704">
    <property type="entry name" value="BTAD"/>
    <property type="match status" value="1"/>
</dbReference>
<proteinExistence type="predicted"/>
<evidence type="ECO:0000256" key="2">
    <source>
        <dbReference type="ARBA" id="ARBA00022840"/>
    </source>
</evidence>
<dbReference type="PANTHER" id="PTHR16305">
    <property type="entry name" value="TESTICULAR SOLUBLE ADENYLYL CYCLASE"/>
    <property type="match status" value="1"/>
</dbReference>
<dbReference type="InterPro" id="IPR027417">
    <property type="entry name" value="P-loop_NTPase"/>
</dbReference>
<dbReference type="SMART" id="SM01043">
    <property type="entry name" value="BTAD"/>
    <property type="match status" value="1"/>
</dbReference>
<evidence type="ECO:0000313" key="4">
    <source>
        <dbReference type="EMBL" id="PRZ41065.1"/>
    </source>
</evidence>
<dbReference type="EMBL" id="PVUE01000012">
    <property type="protein sequence ID" value="PRZ41065.1"/>
    <property type="molecule type" value="Genomic_DNA"/>
</dbReference>
<dbReference type="SUPFAM" id="SSF52540">
    <property type="entry name" value="P-loop containing nucleoside triphosphate hydrolases"/>
    <property type="match status" value="2"/>
</dbReference>
<organism evidence="4 5">
    <name type="scientific">Antricoccus suffuscus</name>
    <dbReference type="NCBI Taxonomy" id="1629062"/>
    <lineage>
        <taxon>Bacteria</taxon>
        <taxon>Bacillati</taxon>
        <taxon>Actinomycetota</taxon>
        <taxon>Actinomycetes</taxon>
        <taxon>Geodermatophilales</taxon>
        <taxon>Antricoccaceae</taxon>
        <taxon>Antricoccus</taxon>
    </lineage>
</organism>
<sequence>MLKVSLLGEQTVVDDVTGTARTRSSRTIALLAFLAYHADTPQSRQHIAGLFWPESSNAQALTNLRRELHKLRNVLGVDSALATTPTDLCWHDTETCVVDIRRFIIERAQALGAAEAADPMGLLTHATAAIEAYRGDMLPGLYDDWLLEARADLERSCIDLCDLVCEVRADSGDLTAAVKAARRRITLAPLEETGYRTLMQLQAELGDRAGAVSTFHRCCSVLERDLGVEPDEATRRTLHDLLSGGQPPRTTRAPITSAVGRSGMAVAQLVGRHREITVLQSAWRAAAAGRPGLALVRGDAGVGKTRLVAELCREARNQGAVVATTQCFGTSGRLALAPVADWLRTPDLRTATANLDPVWRAEVDRLVPSTGDRVEPAVAARAMVDAWQRHRFFEGMARALLGAGRPTLLVLDNLHWCDMTTLALVTFCLGLVHNAPLMVAATVRSGLDGQHELTKWIAGIRAAGLLTELSLGPLEASDTAQLATAISGRSIPAHDADLLQQMTGGFPLYVVEAARTTADLNGAPLPAGDFTSVLRGRLEQVSPVGRDVAGLAAAIGRNFTLALLTEASDLDADTVVGAVDELWQRRILYELRDGYDFSHDLLRECAYLQVSPPKRWLLHRRVAQALESMYADEPDSVCAQLAEQYSRSGHPEKAASYFTRAAGIAAARFAHTEAIRMHRSALSAVLTMPEGNLRDRRELAILEGMAAPLNARFGYASASLQQTLLRTIELAERLHDEGSELTGLIGLWTSQFVQGDISGGHRTVTRVLGLVESTSELSGPAHFAFGGSIMSLGKPAEALVHFELAAQLTRGAASLSVGTRPDVHGKAWSAHAHWLLGHQDAAITSAREAIADARSIKHPYSLAVALAYGAITHQMSGNISELRAAVSELRDLCKRYDFAYYREWGRVLNGWSQEGSSGFTTTQLGIARLKAEGSFARMPYWLSLLADLYERDGNPDAASAVLDAAIIDGYARTDQWWLPEVLRMRSRYDDQTAAIARLRTAAQMARLQGSVALLRRCERDLAERRTRPASSVPPIA</sequence>
<keyword evidence="5" id="KW-1185">Reference proteome</keyword>
<gene>
    <name evidence="4" type="ORF">CLV47_11298</name>
</gene>
<dbReference type="Gene3D" id="1.10.10.10">
    <property type="entry name" value="Winged helix-like DNA-binding domain superfamily/Winged helix DNA-binding domain"/>
    <property type="match status" value="1"/>
</dbReference>
<keyword evidence="1" id="KW-0547">Nucleotide-binding</keyword>
<dbReference type="OrthoDB" id="3203171at2"/>
<dbReference type="Gene3D" id="1.25.40.10">
    <property type="entry name" value="Tetratricopeptide repeat domain"/>
    <property type="match status" value="2"/>
</dbReference>
<dbReference type="GO" id="GO:0006355">
    <property type="term" value="P:regulation of DNA-templated transcription"/>
    <property type="evidence" value="ECO:0007669"/>
    <property type="project" value="InterPro"/>
</dbReference>
<dbReference type="RefSeq" id="WP_106349718.1">
    <property type="nucleotide sequence ID" value="NZ_PVUE01000012.1"/>
</dbReference>
<dbReference type="InterPro" id="IPR036388">
    <property type="entry name" value="WH-like_DNA-bd_sf"/>
</dbReference>
<dbReference type="GO" id="GO:0004016">
    <property type="term" value="F:adenylate cyclase activity"/>
    <property type="evidence" value="ECO:0007669"/>
    <property type="project" value="TreeGrafter"/>
</dbReference>
<dbReference type="PANTHER" id="PTHR16305:SF35">
    <property type="entry name" value="TRANSCRIPTIONAL ACTIVATOR DOMAIN"/>
    <property type="match status" value="1"/>
</dbReference>
<feature type="domain" description="Bacterial transcriptional activator" evidence="3">
    <location>
        <begin position="98"/>
        <end position="242"/>
    </location>
</feature>
<keyword evidence="2" id="KW-0067">ATP-binding</keyword>
<dbReference type="InterPro" id="IPR005158">
    <property type="entry name" value="BTAD"/>
</dbReference>
<dbReference type="SUPFAM" id="SSF48452">
    <property type="entry name" value="TPR-like"/>
    <property type="match status" value="1"/>
</dbReference>
<dbReference type="SUPFAM" id="SSF46894">
    <property type="entry name" value="C-terminal effector domain of the bipartite response regulators"/>
    <property type="match status" value="1"/>
</dbReference>
<protein>
    <submittedName>
        <fullName evidence="4">Transcriptional activator</fullName>
    </submittedName>
</protein>
<dbReference type="AlphaFoldDB" id="A0A2T0ZXH6"/>
<reference evidence="4 5" key="1">
    <citation type="submission" date="2018-03" db="EMBL/GenBank/DDBJ databases">
        <title>Genomic Encyclopedia of Archaeal and Bacterial Type Strains, Phase II (KMG-II): from individual species to whole genera.</title>
        <authorList>
            <person name="Goeker M."/>
        </authorList>
    </citation>
    <scope>NUCLEOTIDE SEQUENCE [LARGE SCALE GENOMIC DNA]</scope>
    <source>
        <strain evidence="4 5">DSM 100065</strain>
    </source>
</reference>
<dbReference type="GO" id="GO:0005524">
    <property type="term" value="F:ATP binding"/>
    <property type="evidence" value="ECO:0007669"/>
    <property type="project" value="UniProtKB-KW"/>
</dbReference>
<accession>A0A2T0ZXH6</accession>
<dbReference type="InterPro" id="IPR041664">
    <property type="entry name" value="AAA_16"/>
</dbReference>
<evidence type="ECO:0000256" key="1">
    <source>
        <dbReference type="ARBA" id="ARBA00022741"/>
    </source>
</evidence>
<dbReference type="Pfam" id="PF13191">
    <property type="entry name" value="AAA_16"/>
    <property type="match status" value="1"/>
</dbReference>
<dbReference type="InterPro" id="IPR011990">
    <property type="entry name" value="TPR-like_helical_dom_sf"/>
</dbReference>
<dbReference type="GO" id="GO:0003677">
    <property type="term" value="F:DNA binding"/>
    <property type="evidence" value="ECO:0007669"/>
    <property type="project" value="InterPro"/>
</dbReference>
<evidence type="ECO:0000313" key="5">
    <source>
        <dbReference type="Proteomes" id="UP000237752"/>
    </source>
</evidence>
<dbReference type="GO" id="GO:0005737">
    <property type="term" value="C:cytoplasm"/>
    <property type="evidence" value="ECO:0007669"/>
    <property type="project" value="TreeGrafter"/>
</dbReference>
<name>A0A2T0ZXH6_9ACTN</name>
<comment type="caution">
    <text evidence="4">The sequence shown here is derived from an EMBL/GenBank/DDBJ whole genome shotgun (WGS) entry which is preliminary data.</text>
</comment>
<dbReference type="Proteomes" id="UP000237752">
    <property type="component" value="Unassembled WGS sequence"/>
</dbReference>
<dbReference type="InterPro" id="IPR016032">
    <property type="entry name" value="Sig_transdc_resp-reg_C-effctor"/>
</dbReference>
<evidence type="ECO:0000259" key="3">
    <source>
        <dbReference type="SMART" id="SM01043"/>
    </source>
</evidence>